<dbReference type="SUPFAM" id="SSF53920">
    <property type="entry name" value="Fe-only hydrogenase"/>
    <property type="match status" value="1"/>
</dbReference>
<dbReference type="Gene3D" id="3.40.50.1780">
    <property type="match status" value="1"/>
</dbReference>
<dbReference type="Proteomes" id="UP000286134">
    <property type="component" value="Unassembled WGS sequence"/>
</dbReference>
<comment type="similarity">
    <text evidence="1">Belongs to the NARF family.</text>
</comment>
<dbReference type="STRING" id="212602.A0A420HWF7"/>
<keyword evidence="3" id="KW-0479">Metal-binding</keyword>
<dbReference type="Gene3D" id="3.40.950.10">
    <property type="entry name" value="Fe-only Hydrogenase (Larger Subunit), Chain L, domain 3"/>
    <property type="match status" value="1"/>
</dbReference>
<comment type="caution">
    <text evidence="9">The sequence shown here is derived from an EMBL/GenBank/DDBJ whole genome shotgun (WGS) entry which is preliminary data.</text>
</comment>
<accession>A0A420HWF7</accession>
<evidence type="ECO:0000313" key="10">
    <source>
        <dbReference type="Proteomes" id="UP000286134"/>
    </source>
</evidence>
<evidence type="ECO:0000256" key="2">
    <source>
        <dbReference type="ARBA" id="ARBA00022485"/>
    </source>
</evidence>
<keyword evidence="2" id="KW-0004">4Fe-4S</keyword>
<dbReference type="FunFam" id="3.40.50.1780:FF:000004">
    <property type="entry name" value="Cytosolic Fe-S cluster assembly factor nar1"/>
    <property type="match status" value="1"/>
</dbReference>
<evidence type="ECO:0000256" key="3">
    <source>
        <dbReference type="ARBA" id="ARBA00022723"/>
    </source>
</evidence>
<dbReference type="EMBL" id="MCFK01003923">
    <property type="protein sequence ID" value="RKF61747.1"/>
    <property type="molecule type" value="Genomic_DNA"/>
</dbReference>
<dbReference type="PANTHER" id="PTHR11615">
    <property type="entry name" value="NITRATE, FORMATE, IRON DEHYDROGENASE"/>
    <property type="match status" value="1"/>
</dbReference>
<dbReference type="InterPro" id="IPR050340">
    <property type="entry name" value="Cytosolic_Fe-S_CAF"/>
</dbReference>
<dbReference type="InterPro" id="IPR009016">
    <property type="entry name" value="Fe_hydrogenase"/>
</dbReference>
<name>A0A420HWF7_9PEZI</name>
<keyword evidence="5" id="KW-0411">Iron-sulfur</keyword>
<proteinExistence type="inferred from homology"/>
<evidence type="ECO:0000256" key="7">
    <source>
        <dbReference type="ARBA" id="ARBA00031269"/>
    </source>
</evidence>
<protein>
    <recommendedName>
        <fullName evidence="7">Nuclear architecture-related protein 1</fullName>
    </recommendedName>
</protein>
<evidence type="ECO:0000256" key="5">
    <source>
        <dbReference type="ARBA" id="ARBA00023014"/>
    </source>
</evidence>
<evidence type="ECO:0000256" key="6">
    <source>
        <dbReference type="ARBA" id="ARBA00025099"/>
    </source>
</evidence>
<reference evidence="9 10" key="1">
    <citation type="journal article" date="2018" name="BMC Genomics">
        <title>Comparative genome analyses reveal sequence features reflecting distinct modes of host-adaptation between dicot and monocot powdery mildew.</title>
        <authorList>
            <person name="Wu Y."/>
            <person name="Ma X."/>
            <person name="Pan Z."/>
            <person name="Kale S.D."/>
            <person name="Song Y."/>
            <person name="King H."/>
            <person name="Zhang Q."/>
            <person name="Presley C."/>
            <person name="Deng X."/>
            <person name="Wei C.I."/>
            <person name="Xiao S."/>
        </authorList>
    </citation>
    <scope>NUCLEOTIDE SEQUENCE [LARGE SCALE GENOMIC DNA]</scope>
    <source>
        <strain evidence="9">UMSG2</strain>
    </source>
</reference>
<keyword evidence="10" id="KW-1185">Reference proteome</keyword>
<dbReference type="GO" id="GO:0051539">
    <property type="term" value="F:4 iron, 4 sulfur cluster binding"/>
    <property type="evidence" value="ECO:0007669"/>
    <property type="project" value="UniProtKB-KW"/>
</dbReference>
<sequence>MSAILSSDDLNDFISPGVACIKPIETLPTSKPSLLQDSLEISFTTYDDPSSDNHISAPPAQISLTDCLACSGCVTSAEAILISLQSHTEVLAELDSAPALRIQSDGSSLVNPEQGGKIYVASVSPQSRASLAAAFGVSQREAGYMIEQLLSGPKGIKNRAVYRNYFHYVVDTNVARNACLALGVDEVTASLPGGEAKLAPKYSEESQVKKPILTSSCPGWICYAEKTHPYILPHLSKLKSPQAVSGTLLKTTLSKKFCISPQRIWHVAIMPCYDKKLEASREELTDHSWAGDESRGIRDVDSVLTTKELLLLADIRRIDFAKLPRHPVQRIPFPDTKLESFLFPNDRKQLTNRSYDYGPSGGSLYYILNYFVSQNKGSKIHTSRGRNADVMEYSVVSSENEILIRAARYYGFRNIQNLVRRLKPPNQSRIPGVKSKVISKKSLGNSTGIDYTYIEVMACPGGCTNGGGQIKVDDPVVSVYDNNETNSKSLSQKDWISKVDEAYFSGDDMIDETQNKAQHGDFVDGISLVYVKEILAHWAISTDIDLAKLVYTTFRKVESDVGKKVDHSQKVMSIASKIGGGW</sequence>
<organism evidence="9 10">
    <name type="scientific">Erysiphe neolycopersici</name>
    <dbReference type="NCBI Taxonomy" id="212602"/>
    <lineage>
        <taxon>Eukaryota</taxon>
        <taxon>Fungi</taxon>
        <taxon>Dikarya</taxon>
        <taxon>Ascomycota</taxon>
        <taxon>Pezizomycotina</taxon>
        <taxon>Leotiomycetes</taxon>
        <taxon>Erysiphales</taxon>
        <taxon>Erysiphaceae</taxon>
        <taxon>Erysiphe</taxon>
    </lineage>
</organism>
<dbReference type="OrthoDB" id="10253113at2759"/>
<dbReference type="Pfam" id="PF02906">
    <property type="entry name" value="Fe_hyd_lg_C"/>
    <property type="match status" value="1"/>
</dbReference>
<gene>
    <name evidence="9" type="ORF">OnM2_039026</name>
</gene>
<feature type="domain" description="Iron hydrogenase large subunit C-terminal" evidence="8">
    <location>
        <begin position="118"/>
        <end position="467"/>
    </location>
</feature>
<evidence type="ECO:0000256" key="4">
    <source>
        <dbReference type="ARBA" id="ARBA00023004"/>
    </source>
</evidence>
<evidence type="ECO:0000256" key="1">
    <source>
        <dbReference type="ARBA" id="ARBA00006596"/>
    </source>
</evidence>
<dbReference type="InterPro" id="IPR004108">
    <property type="entry name" value="Fe_hydrogenase_lsu_C"/>
</dbReference>
<dbReference type="GO" id="GO:0046872">
    <property type="term" value="F:metal ion binding"/>
    <property type="evidence" value="ECO:0007669"/>
    <property type="project" value="UniProtKB-KW"/>
</dbReference>
<evidence type="ECO:0000259" key="8">
    <source>
        <dbReference type="Pfam" id="PF02906"/>
    </source>
</evidence>
<comment type="function">
    <text evidence="6">Component of the cytosolic Fe/S protein assembly machinery. Required for maturation of extramitochondrial Fe/S proteins. May play a role in the transfer of pre-assembled Fe/S clusters to target apoproteins.</text>
</comment>
<evidence type="ECO:0000313" key="9">
    <source>
        <dbReference type="EMBL" id="RKF61747.1"/>
    </source>
</evidence>
<keyword evidence="4" id="KW-0408">Iron</keyword>
<dbReference type="AlphaFoldDB" id="A0A420HWF7"/>